<feature type="compositionally biased region" description="Low complexity" evidence="1">
    <location>
        <begin position="514"/>
        <end position="533"/>
    </location>
</feature>
<accession>A0AAD3DEB2</accession>
<feature type="compositionally biased region" description="Gly residues" evidence="1">
    <location>
        <begin position="569"/>
        <end position="578"/>
    </location>
</feature>
<comment type="caution">
    <text evidence="3">The sequence shown here is derived from an EMBL/GenBank/DDBJ whole genome shotgun (WGS) entry which is preliminary data.</text>
</comment>
<name>A0AAD3DEB2_9CHLO</name>
<dbReference type="PANTHER" id="PTHR43173">
    <property type="entry name" value="ABC1 FAMILY PROTEIN"/>
    <property type="match status" value="1"/>
</dbReference>
<dbReference type="EMBL" id="BMAR01000001">
    <property type="protein sequence ID" value="GFR40256.1"/>
    <property type="molecule type" value="Genomic_DNA"/>
</dbReference>
<proteinExistence type="predicted"/>
<dbReference type="PANTHER" id="PTHR43173:SF22">
    <property type="entry name" value="OS07G0227800 PROTEIN"/>
    <property type="match status" value="1"/>
</dbReference>
<dbReference type="CDD" id="cd05121">
    <property type="entry name" value="ABC1_ADCK3-like"/>
    <property type="match status" value="1"/>
</dbReference>
<feature type="domain" description="ABC1 atypical kinase-like" evidence="2">
    <location>
        <begin position="170"/>
        <end position="419"/>
    </location>
</feature>
<reference evidence="3 4" key="1">
    <citation type="journal article" date="2021" name="Sci. Rep.">
        <title>Genome sequencing of the multicellular alga Astrephomene provides insights into convergent evolution of germ-soma differentiation.</title>
        <authorList>
            <person name="Yamashita S."/>
            <person name="Yamamoto K."/>
            <person name="Matsuzaki R."/>
            <person name="Suzuki S."/>
            <person name="Yamaguchi H."/>
            <person name="Hirooka S."/>
            <person name="Minakuchi Y."/>
            <person name="Miyagishima S."/>
            <person name="Kawachi M."/>
            <person name="Toyoda A."/>
            <person name="Nozaki H."/>
        </authorList>
    </citation>
    <scope>NUCLEOTIDE SEQUENCE [LARGE SCALE GENOMIC DNA]</scope>
    <source>
        <strain evidence="3 4">NIES-4017</strain>
    </source>
</reference>
<dbReference type="GO" id="GO:0005886">
    <property type="term" value="C:plasma membrane"/>
    <property type="evidence" value="ECO:0007669"/>
    <property type="project" value="TreeGrafter"/>
</dbReference>
<feature type="region of interest" description="Disordered" evidence="1">
    <location>
        <begin position="38"/>
        <end position="79"/>
    </location>
</feature>
<dbReference type="InterPro" id="IPR004147">
    <property type="entry name" value="ABC1_dom"/>
</dbReference>
<sequence length="655" mass="70124">MQQTLRWTNRASASLHKQALRQSYLHVVARATTTTGGAAGGSRFGNYTTPRNGFGSTSSDPSAATTSASTSASGDSPSKRVAELRELVQEAIRVTLSTGPRGFFRAAQAAQSIAALAAEYLAQGSVDPPPVFLRKLFEKLGATYIKLGQFIASSPSLFPDEYVSEFQKCLDKTEPVPFAVIERIIEQELGAPWSSVFSSLDPTPLASASVAQVHAAVLRESGKKVVVKVLKPGVEDVLSTDLSFVYLTSRFLEWLQPELARLSLTGVLADMRASMMAEVDFTQEATHYQHFANFLDSRGFRNVATTPFVYRHLSTRRILVLERLSGAPLTDLAAVRAVTGGSRDPELVLVNALNTWFASVMAAETFHADVHAGNLLVLSDGRVAFIDFGIVGRISPVTWRAVEALIGSMATADYETMARALATIGACSAQVDFSAFSRDLEAFFAELQQLDSSLVVTAGGPLAARAGGGGGAQGQRGERGMERSGRGHILRHHYPAALPLWSSRSPPPHGCPGLVPNLPLATPTPTTPRHTNLARFQPLPPPPPAILPYSSIPSAPSAAPHHPAVRPGSAGGGGGGGGAGLSASLEVDQTQLNRLFVQLVRIGETHGVKFPREFGLFLKQMLYFDRYTRILAPSLQVFNDDRIRTRSIGVQYGGK</sequence>
<dbReference type="Proteomes" id="UP001054857">
    <property type="component" value="Unassembled WGS sequence"/>
</dbReference>
<feature type="compositionally biased region" description="Low complexity" evidence="1">
    <location>
        <begin position="547"/>
        <end position="562"/>
    </location>
</feature>
<feature type="region of interest" description="Disordered" evidence="1">
    <location>
        <begin position="464"/>
        <end position="483"/>
    </location>
</feature>
<evidence type="ECO:0000313" key="3">
    <source>
        <dbReference type="EMBL" id="GFR40256.1"/>
    </source>
</evidence>
<dbReference type="SUPFAM" id="SSF56112">
    <property type="entry name" value="Protein kinase-like (PK-like)"/>
    <property type="match status" value="1"/>
</dbReference>
<dbReference type="InterPro" id="IPR011009">
    <property type="entry name" value="Kinase-like_dom_sf"/>
</dbReference>
<dbReference type="Pfam" id="PF03109">
    <property type="entry name" value="ABC1"/>
    <property type="match status" value="1"/>
</dbReference>
<feature type="region of interest" description="Disordered" evidence="1">
    <location>
        <begin position="512"/>
        <end position="578"/>
    </location>
</feature>
<evidence type="ECO:0000259" key="2">
    <source>
        <dbReference type="Pfam" id="PF03109"/>
    </source>
</evidence>
<gene>
    <name evidence="3" type="ORF">Agub_g828</name>
</gene>
<feature type="compositionally biased region" description="Low complexity" evidence="1">
    <location>
        <begin position="55"/>
        <end position="76"/>
    </location>
</feature>
<evidence type="ECO:0000313" key="4">
    <source>
        <dbReference type="Proteomes" id="UP001054857"/>
    </source>
</evidence>
<protein>
    <recommendedName>
        <fullName evidence="2">ABC1 atypical kinase-like domain-containing protein</fullName>
    </recommendedName>
</protein>
<evidence type="ECO:0000256" key="1">
    <source>
        <dbReference type="SAM" id="MobiDB-lite"/>
    </source>
</evidence>
<dbReference type="GO" id="GO:0010287">
    <property type="term" value="C:plastoglobule"/>
    <property type="evidence" value="ECO:0007669"/>
    <property type="project" value="TreeGrafter"/>
</dbReference>
<keyword evidence="4" id="KW-1185">Reference proteome</keyword>
<organism evidence="3 4">
    <name type="scientific">Astrephomene gubernaculifera</name>
    <dbReference type="NCBI Taxonomy" id="47775"/>
    <lineage>
        <taxon>Eukaryota</taxon>
        <taxon>Viridiplantae</taxon>
        <taxon>Chlorophyta</taxon>
        <taxon>core chlorophytes</taxon>
        <taxon>Chlorophyceae</taxon>
        <taxon>CS clade</taxon>
        <taxon>Chlamydomonadales</taxon>
        <taxon>Astrephomenaceae</taxon>
        <taxon>Astrephomene</taxon>
    </lineage>
</organism>
<dbReference type="InterPro" id="IPR051130">
    <property type="entry name" value="Mito_struct-func_regulator"/>
</dbReference>
<dbReference type="AlphaFoldDB" id="A0AAD3DEB2"/>